<dbReference type="EMBL" id="JAEHNZ010000006">
    <property type="protein sequence ID" value="MBK0397489.1"/>
    <property type="molecule type" value="Genomic_DNA"/>
</dbReference>
<name>A0ABS1BW09_9NEIS</name>
<reference evidence="1 2" key="1">
    <citation type="journal article" date="2021" name="Pathogens">
        <title>Isolation and Characterization of Kingella bonacorsii sp. nov., A Novel Kingella Species Detected in a Stable Periodontitis Subject.</title>
        <authorList>
            <person name="Antezack A."/>
            <person name="Boxberger M."/>
            <person name="Rolland C."/>
            <person name="Monnet-Corti V."/>
            <person name="La Scola B."/>
        </authorList>
    </citation>
    <scope>NUCLEOTIDE SEQUENCE [LARGE SCALE GENOMIC DNA]</scope>
    <source>
        <strain evidence="1 2">Marseille-Q4569</strain>
    </source>
</reference>
<evidence type="ECO:0000313" key="1">
    <source>
        <dbReference type="EMBL" id="MBK0397489.1"/>
    </source>
</evidence>
<proteinExistence type="predicted"/>
<evidence type="ECO:0000313" key="2">
    <source>
        <dbReference type="Proteomes" id="UP000614058"/>
    </source>
</evidence>
<protein>
    <submittedName>
        <fullName evidence="1">Phage tail protein</fullName>
    </submittedName>
</protein>
<dbReference type="Proteomes" id="UP000614058">
    <property type="component" value="Unassembled WGS sequence"/>
</dbReference>
<organism evidence="1 2">
    <name type="scientific">Kingella bonacorsii</name>
    <dbReference type="NCBI Taxonomy" id="2796361"/>
    <lineage>
        <taxon>Bacteria</taxon>
        <taxon>Pseudomonadati</taxon>
        <taxon>Pseudomonadota</taxon>
        <taxon>Betaproteobacteria</taxon>
        <taxon>Neisseriales</taxon>
        <taxon>Neisseriaceae</taxon>
        <taxon>Kingella</taxon>
    </lineage>
</organism>
<dbReference type="GeneID" id="84905816"/>
<accession>A0ABS1BW09</accession>
<comment type="caution">
    <text evidence="1">The sequence shown here is derived from an EMBL/GenBank/DDBJ whole genome shotgun (WGS) entry which is preliminary data.</text>
</comment>
<keyword evidence="2" id="KW-1185">Reference proteome</keyword>
<gene>
    <name evidence="1" type="ORF">JDW22_13150</name>
</gene>
<dbReference type="RefSeq" id="WP_003797397.1">
    <property type="nucleotide sequence ID" value="NZ_JAEHNZ010000006.1"/>
</dbReference>
<sequence>MIYYSHSAQAFFDDQIHSAAQIPEDAQAIDAQQHQALLDALNTGAHIGADLSIIPRPSPAHTWNGKAWVVDKAKQAQAVQAAFQAAQNAKLAELANAAQAFVDKYAKTDIVPAFEQETWAMQGAEARAWADDDNAPTPVLDGIAQHRGIDRITLIRAALRKTQQYETLAAGVAGQRQALQVLIEQAKTLDDLAAIELTFRLPEMGG</sequence>